<evidence type="ECO:0000313" key="2">
    <source>
        <dbReference type="EMBL" id="MCM6761564.1"/>
    </source>
</evidence>
<evidence type="ECO:0000313" key="3">
    <source>
        <dbReference type="Proteomes" id="UP001155240"/>
    </source>
</evidence>
<sequence length="277" mass="29558">MSIPIAITGATGAVGGRVARELADAGLPLRLLVRDPSRAPELPGAEVVRSTFAEPGASLEGVRLLLMVSASENEHRLAEHRSLVAAAAEAGVEHVVYTSFAGAAHDAVFTLARDHAATEDALRDSGMGWTFLRDNLYLDFLPDMLGEDGAIRGPAGTGRAAVVAREDVARTATAILRSPDEHRDALYELTGPEALTLDEVATTLTAAGRPAVFVDETLEEAYASRQRWNAPDWQLDAWVSTYTAIAAGQLEHVSDDVERLTGRPPLSLAGFLAREQR</sequence>
<dbReference type="Gene3D" id="3.90.25.10">
    <property type="entry name" value="UDP-galactose 4-epimerase, domain 1"/>
    <property type="match status" value="1"/>
</dbReference>
<reference evidence="2" key="1">
    <citation type="submission" date="2022-06" db="EMBL/GenBank/DDBJ databases">
        <title>Whole genome shotgun sequencing (WGS) of Rathayibacter sp. ZW T2_19, isolated from stored onions (Allium cepa).</title>
        <authorList>
            <person name="Stoll D.A."/>
            <person name="Huch M."/>
        </authorList>
    </citation>
    <scope>NUCLEOTIDE SEQUENCE</scope>
    <source>
        <strain evidence="2">ZW T2_19</strain>
    </source>
</reference>
<dbReference type="Gene3D" id="3.40.50.720">
    <property type="entry name" value="NAD(P)-binding Rossmann-like Domain"/>
    <property type="match status" value="1"/>
</dbReference>
<dbReference type="SUPFAM" id="SSF51735">
    <property type="entry name" value="NAD(P)-binding Rossmann-fold domains"/>
    <property type="match status" value="1"/>
</dbReference>
<dbReference type="RefSeq" id="WP_251943903.1">
    <property type="nucleotide sequence ID" value="NZ_JAMRYM010000008.1"/>
</dbReference>
<dbReference type="AlphaFoldDB" id="A0A9X2ITE4"/>
<dbReference type="InterPro" id="IPR052718">
    <property type="entry name" value="NmrA-type_oxidoreductase"/>
</dbReference>
<dbReference type="Proteomes" id="UP001155240">
    <property type="component" value="Unassembled WGS sequence"/>
</dbReference>
<dbReference type="EMBL" id="JAMRYM010000008">
    <property type="protein sequence ID" value="MCM6761564.1"/>
    <property type="molecule type" value="Genomic_DNA"/>
</dbReference>
<dbReference type="InterPro" id="IPR036291">
    <property type="entry name" value="NAD(P)-bd_dom_sf"/>
</dbReference>
<evidence type="ECO:0000259" key="1">
    <source>
        <dbReference type="Pfam" id="PF13460"/>
    </source>
</evidence>
<name>A0A9X2ITE4_9MICO</name>
<dbReference type="InterPro" id="IPR016040">
    <property type="entry name" value="NAD(P)-bd_dom"/>
</dbReference>
<dbReference type="Pfam" id="PF13460">
    <property type="entry name" value="NAD_binding_10"/>
    <property type="match status" value="1"/>
</dbReference>
<keyword evidence="3" id="KW-1185">Reference proteome</keyword>
<proteinExistence type="predicted"/>
<dbReference type="PANTHER" id="PTHR47129">
    <property type="entry name" value="QUINONE OXIDOREDUCTASE 2"/>
    <property type="match status" value="1"/>
</dbReference>
<protein>
    <submittedName>
        <fullName evidence="2">SDR family oxidoreductase</fullName>
    </submittedName>
</protein>
<dbReference type="PANTHER" id="PTHR47129:SF1">
    <property type="entry name" value="NMRA-LIKE DOMAIN-CONTAINING PROTEIN"/>
    <property type="match status" value="1"/>
</dbReference>
<feature type="domain" description="NAD(P)-binding" evidence="1">
    <location>
        <begin position="9"/>
        <end position="179"/>
    </location>
</feature>
<dbReference type="CDD" id="cd05269">
    <property type="entry name" value="TMR_SDR_a"/>
    <property type="match status" value="1"/>
</dbReference>
<accession>A0A9X2ITE4</accession>
<gene>
    <name evidence="2" type="ORF">NB037_03950</name>
</gene>
<comment type="caution">
    <text evidence="2">The sequence shown here is derived from an EMBL/GenBank/DDBJ whole genome shotgun (WGS) entry which is preliminary data.</text>
</comment>
<organism evidence="2 3">
    <name type="scientific">Rathayibacter rubneri</name>
    <dbReference type="NCBI Taxonomy" id="2950106"/>
    <lineage>
        <taxon>Bacteria</taxon>
        <taxon>Bacillati</taxon>
        <taxon>Actinomycetota</taxon>
        <taxon>Actinomycetes</taxon>
        <taxon>Micrococcales</taxon>
        <taxon>Microbacteriaceae</taxon>
        <taxon>Rathayibacter</taxon>
    </lineage>
</organism>